<dbReference type="InterPro" id="IPR015255">
    <property type="entry name" value="Vitellinogen_open_b-sht"/>
</dbReference>
<dbReference type="InterPro" id="IPR015816">
    <property type="entry name" value="Vitellinogen_b-sht_N"/>
</dbReference>
<keyword evidence="4" id="KW-0813">Transport</keyword>
<evidence type="ECO:0000256" key="5">
    <source>
        <dbReference type="ARBA" id="ARBA00022490"/>
    </source>
</evidence>
<evidence type="ECO:0000256" key="12">
    <source>
        <dbReference type="ARBA" id="ARBA00022729"/>
    </source>
</evidence>
<dbReference type="PANTHER" id="PTHR13769">
    <property type="entry name" value="APOLIPOPROTEIN B"/>
    <property type="match status" value="1"/>
</dbReference>
<dbReference type="SMART" id="SM00638">
    <property type="entry name" value="LPD_N"/>
    <property type="match status" value="1"/>
</dbReference>
<dbReference type="Gene3D" id="2.20.80.10">
    <property type="entry name" value="Lipovitellin-phosvitin complex, chain A, domain 4"/>
    <property type="match status" value="1"/>
</dbReference>
<dbReference type="STRING" id="113540.ENSSFOP00015005020"/>
<evidence type="ECO:0000256" key="17">
    <source>
        <dbReference type="ARBA" id="ARBA00023221"/>
    </source>
</evidence>
<comment type="caution">
    <text evidence="19">Lacks conserved residue(s) required for the propagation of feature annotation.</text>
</comment>
<dbReference type="GO" id="GO:0005737">
    <property type="term" value="C:cytoplasm"/>
    <property type="evidence" value="ECO:0007669"/>
    <property type="project" value="UniProtKB-SubCell"/>
</dbReference>
<dbReference type="GO" id="GO:0008203">
    <property type="term" value="P:cholesterol metabolic process"/>
    <property type="evidence" value="ECO:0007669"/>
    <property type="project" value="UniProtKB-KW"/>
</dbReference>
<dbReference type="InterPro" id="IPR015819">
    <property type="entry name" value="Lipid_transp_b-sht_shell"/>
</dbReference>
<evidence type="ECO:0000256" key="20">
    <source>
        <dbReference type="SAM" id="Coils"/>
    </source>
</evidence>
<keyword evidence="13" id="KW-0445">Lipid transport</keyword>
<sequence>MTLTERYTVLLVGIYSISYLKINVSILCLFQVATRYKNFRKYVYQYNAESRNGVSGTANLKNGPKVTCKVELEVPQTCSFVLRTTECTLSEVSVIDSQGQPVYRPAAGSEDFRAAMEKNPLKFVVEQVTEVNLYPEQDEPANILNVKRGIISALMVPLVEEENNKFMPTVHGLCKTDFTANSRKETAADVTVTRDLSQCDQFNPMSDHTSPLALVSGMSRPLSKLIQSTQTCLYQFDSQKKHMTAASCMEKHIFLPFSHKATYGMTSEVLQTLTLQDSSKINNRISDYDESNRKPLHLDFVPDKSPIQTKDIMLTTLRDLSGLAQTDQGQQRAGLFQKLVTEMRGLKNETLGPAVSEMMAISTSLTMQALLQCGTVECTSAILQALQKMGTVGALGIDAAVYTMGLVQKPCGCRVRDMLSMAQHRQSKAIMYGLSNAVRKFFQTKGKVTPEIADVSQFMASLLAGDCSGDEDKTFLTLRVIGNMGAAMQAANPALQSTLLKCMTQPAASSSVQQAAVQAFRQMNVDQKISKALQETYEDTSGPVQRRIAAYLMLMKSPEKANLAQLISTLAAEPNEQVKSFVASHITNILSSEDAKSQRTREMIKQALERNNVPSPMDFTKFSRNYKINPMMASMEGNVLFESTGYMPREVMLETTLNAFGYNLDILEVGIEGSGFEPTINALFGEKGFFPDAVSLAMYWVENKMPSRIQEVLQNWVAPLKNERVKKQFVLLFCCQVPRDIMKEVNRSFQKLVKQLRSQQSPEFMSYLRIMGNELGYIKSSEMKSMAQSAYMLAQTFFEAIPSEFFRALVTKTDNELFAHYIFMDNEFALPTAAGFPLKFTLSGIFAPGAKGGFKMVPGKKELSFMPSMGVEFVTQMGIHIPEFVTAGIKMHTSMFHESALNANLAISSNQVKLTIPAPQGTTQLFSVSNRLLSVSTTQTKMVPSMVEDRTDLVDCSTPFLGVKYCVTLRYSNASSTDAAPYYPLTGETRFALEVQPTEDVKEYTATISYDLLKEGKEGRHKVDVVKMVLKAEGSQPTEATATVKYNRHKNMLSTDIQIPDYDVEAGIKVSASDTTAKGKKMQAITLDVTNKNIPQFTLVGRTRVDAMKDAMAQFQLTVPALQTDATTTATLKHNGLMLQLETAVKLPETSSLQRVTFRFDKKKVEVEMKSDTSSEIKKLIPDTEVYQQHLQNIVDDILDQKVTKTDMKLRHIVSKTIEASNIWLDKMAVQFPYVENLRNMESFKDLTMPSLPEKLFLTYDGLLRYEYKDSVPIAIPLPFGGKSSKDLNIPPAVTFPEVNIPEIGLYIPKRMQPIPTFTIPHDYEIHVPLLGVAEASAKLSSNFYNWEGSISGGNNTVNVPSYIASYKVKADSPVNILSYNSEGTAMITGSFLEDLMYGVNCSFRHTLIDTSYSVIESVTYEEVSTLLKSNYKFEASSPIGLQTSLHFSFQSVENTADLDLTGEYNIKGNFRVGPVYANSVYAQSFRLNPNLEKIATGESTFKFESTYLQVDNTITGSFNYGDLLIVSDTNVQKNSLKHVAELSYKDGQLSLKSDAVSAALGPVLKNKAELIITYEAANIRVESQADEGKNRAYSLLSGSLNDRGMEINSDGSITFEATRGLHKGTVTISYDRLETSGTTTLQSKPLTFENNFNGKIDGAGAILSTTSKGSIRQHSAELVIEGKLGGDEAYLNSIYEGNLFDMSSRNRMNLKVNKQGLMFANNLMGSLKKMKTEHTHSLTLTLWTLAFHSKSDNFISDSTSYKHDIKVNMKPFVASVSMNNNLKLLNVELTNDGQVKLEPYKMDLTGNLRGAYGVDQELRHSYEIGYAGLQGKVKCSTTGKYLGSQLSHNADLEVAGLSSKFNSETKINSESLKLENTLRTLVMPFSISVDALLNANGELITHGMHTGQMYSKLLLKAEPLTVAYSHDCRASSRHQLDRGAPVVTQLDTKVDGLLTPSEQSAAWKMKSSVNSYAYNQEISAYNNDERVGVELSGKVLEKAASGDQDKEYSISGFLKYDKNGNVHVIALPFIESFPEIFDQFKITILNALESLQQYINSEDISQLAEEFKASLDSIPKKLNDYITEMDLENKINVAKKKLIVLTEEYIITTEDLEASLENLRAAFERTLSELAYKIRDSVAIIKEHIERGTLTNAVRNSLMEIGHKLRTFDERHEISLTILNVIHAIEDIIRQLDLQQLKDSSIAWLQKLDAKYDIKAKILETVSKLKQSIMNFDIMTFVHKLKENIPDIEVNEYIHKLSAQIHTEEIARVLESMKDVIINWIEEYEIAEKVTYIYSTVREIVVKYEFDKKITMFVDQGVEVIKQYKIQKVVQIAINTLKSIDFQYLSEKLKENLVGALDQLKLIDFKEVIDNLNAYITTIVQQIMEFDYDAFVNMANKNIAALTKSVNEQIQAYDIPQKLEASRMFVKETRDCVMNVLKQLEETRVAEVFTTMQEMIDFTAISDIKMKLQESLDDLRQRISNMNIREEIILYLQKASEYYVNIVNYITVILNKMTEEIRKVSENQEIVNEIEQAIQLFINTLKTFQFDFPSFTVPFTDLVVPAIQINLQKLQEIQVPEKISIPEFTVLDTYRIASVTIDFEEIKEIIISFINSIRSMDISLPSPDDVFGDLRVVYLSDLPDLTFPEITLSEIKFPEIAIPKLNLENFKMDMLQIPEIKIPMIPSEVQVPAFGKLYSEFRVVCPQYNLKTEAALKNSTESQKNPKFIATLSSRAQSSVDFLEYTLSAAASIEAHTMNNMVLGENLKFEHKALNIDHQASVTLNPTSVLGEVKTEAKATTEVYTAEMRNDIRLLFQGGISASTQTAYHHNLNIQEPDISSQVSLNHKASAQLEANAISVTAETDGSGKWSILDYADDGTHKSDLQFNIDISTAKLTFTGETKSKTIKMKQSANIESAIFSYIRVNARAETETPFIKSSVLLLDGKAEVKDLTIELQGSHNTELIGRVSGDLSNSLFFLVRPFEMVFDTKNKENVKVMFPIELTGKIDLQNDYNVVLKSGVQHIEWVSLARFNQYKYHQNFIVENNEKDISVYAAMNGEANLDFLTKNLTIPALDVPYTDMKTPQITEFSLWEDFGLKKLLASTRQVFDMTFKVQYQKNPDSHSFDFDLTPIYRAINEKSKLLATKFEQGRDKAVNLLTDSYNQAKARFEKYKTDLSNLPPRSLTVPAFVIPMLNIEVSSFTEELPAFSFIFPKEFSTPSFKVMGFFIPSYTLVLPTLGLPVLHVPDTLRQLTLPTFTLPAEQNSINIPAMGNVTYDFSFKSSVITVNANGGLYNQSNIVARLETSTTSVFDVLKSRLEGTTSLTRKRGLKLATALSLVHTYVQANHESTVSLTRKNMDASLSTVAKANLPILKLDFKQELKGNTKTKPNVASKMNLEYEFSVPKYDTLGKGNIEHSLALEGLSSDLSLETSTKGKIDGTMMSNGKFAGAFENEANTYLNANGLRSTMKTTANSNVDYQKTKVWNMEMSENLALEASLRRVYATLTYSSNNQGNMAFYKTKGNHNAKVTFEYVPLTTLKSRVEIDVSQPSNTGDVSILENIDLVVTAEHQKFTWSGRERLAFVVHASDLVLSNDDSEVRLEVSESVEGSVALLKAIRLPIYQKSLWDVLKFDETTNEDKLQFLNASSTVVYTKNKEGFYFALPTKVFENGVTFSIPEITLTVPKWVKDIPQNIREFDLVDEGISFPDQITVPSFTIPAFRLPFTSLSVPSYTIDPQNIEIPKNIKVPKFHVYLPGLPKVQVPSVNIDVAYLRDKISSLAVKVPKYEITLSSITLPKSFSLGAHTIHLDEIASKISNFELPTISIPEQKIEVPEINLHLPTGVFIPYFGSLSTTVKVSSPIYNVTWAANLENKEPSFVASLKSTCTSTMLFLEYELDATATAHVKNDALSVTGKGTLNHSDLSMEWQQALTQDLRFITYLLSSGSRHTLNIDITSPTFTDLSVRYVCHKDSTSITLSSPSSGFLGFLLQRRNPSQVLGKLYARYPSAPEKDIDILSVRATLRDSDRLNLQTSWNAQVPYDMLSGLRERVPDITSALYKFANKHHTAHLGMDLNRASLKLKNTVSSSIEKANQEILKSLDTLQNEIEQMGERSKAVYKRAVENVQVVNLQKMSDDLSSNVRQLLKQYRKNVKVLLDAVMKFLRETKLQLPGFQEKLTAQELWISITTRVDQVIQTAADYVESYTDAFISHVKHLEFTVPGTNYVVSGREIVENVKSALRSTRDYITDMAKTLKKVKLEEVIEKLKNFLQLCLQKADELLASLKTKELEMLSAFIDDAFAVTRDALRNINARIAESKNVIAGYKQEAKERFQEVYAEMTIEHLNTNLQLWIDGVETGFRNLLDRFIQLLQEVSESVQPYMKVSNRKVDVDVPLPFRWKSFSEWPTAS</sequence>
<keyword evidence="21" id="KW-0472">Membrane</keyword>
<dbReference type="InterPro" id="IPR009454">
    <property type="entry name" value="Lipid_transpt_open_b-sht"/>
</dbReference>
<evidence type="ECO:0000256" key="4">
    <source>
        <dbReference type="ARBA" id="ARBA00022448"/>
    </source>
</evidence>
<feature type="coiled-coil region" evidence="20">
    <location>
        <begin position="2085"/>
        <end position="2130"/>
    </location>
</feature>
<dbReference type="SMART" id="SM01169">
    <property type="entry name" value="DUF1943"/>
    <property type="match status" value="1"/>
</dbReference>
<name>A0A0P7V4E5_SCLFO</name>
<evidence type="ECO:0000256" key="3">
    <source>
        <dbReference type="ARBA" id="ARBA00004613"/>
    </source>
</evidence>
<dbReference type="SUPFAM" id="SSF56968">
    <property type="entry name" value="Lipovitellin-phosvitin complex, beta-sheet shell regions"/>
    <property type="match status" value="2"/>
</dbReference>
<dbReference type="Pfam" id="PF06448">
    <property type="entry name" value="DUF1081"/>
    <property type="match status" value="1"/>
</dbReference>
<dbReference type="PANTHER" id="PTHR13769:SF1">
    <property type="entry name" value="APOLIPOPROTEIN B-100"/>
    <property type="match status" value="1"/>
</dbReference>
<reference evidence="23 24" key="1">
    <citation type="submission" date="2015-08" db="EMBL/GenBank/DDBJ databases">
        <title>The genome of the Asian arowana (Scleropages formosus).</title>
        <authorList>
            <person name="Tan M.H."/>
            <person name="Gan H.M."/>
            <person name="Croft L.J."/>
            <person name="Austin C.M."/>
        </authorList>
    </citation>
    <scope>NUCLEOTIDE SEQUENCE [LARGE SCALE GENOMIC DNA]</scope>
    <source>
        <strain evidence="23">Aro1</strain>
    </source>
</reference>
<keyword evidence="15" id="KW-1207">Sterol metabolism</keyword>
<feature type="domain" description="Vitellogenin" evidence="22">
    <location>
        <begin position="36"/>
        <end position="657"/>
    </location>
</feature>
<keyword evidence="7" id="KW-0964">Secreted</keyword>
<comment type="subcellular location">
    <subcellularLocation>
        <location evidence="1">Cytoplasm</location>
    </subcellularLocation>
    <subcellularLocation>
        <location evidence="2">Lipid droplet</location>
    </subcellularLocation>
    <subcellularLocation>
        <location evidence="3">Secreted</location>
    </subcellularLocation>
</comment>
<dbReference type="GO" id="GO:0034362">
    <property type="term" value="C:low-density lipoprotein particle"/>
    <property type="evidence" value="ECO:0007669"/>
    <property type="project" value="UniProtKB-KW"/>
</dbReference>
<keyword evidence="8" id="KW-0153">Cholesterol metabolism</keyword>
<evidence type="ECO:0000256" key="21">
    <source>
        <dbReference type="SAM" id="Phobius"/>
    </source>
</evidence>
<dbReference type="EMBL" id="JARO02001183">
    <property type="protein sequence ID" value="KPP76224.1"/>
    <property type="molecule type" value="Genomic_DNA"/>
</dbReference>
<evidence type="ECO:0000313" key="24">
    <source>
        <dbReference type="Proteomes" id="UP000034805"/>
    </source>
</evidence>
<dbReference type="Proteomes" id="UP000034805">
    <property type="component" value="Unassembled WGS sequence"/>
</dbReference>
<evidence type="ECO:0000256" key="15">
    <source>
        <dbReference type="ARBA" id="ARBA00023166"/>
    </source>
</evidence>
<evidence type="ECO:0000259" key="22">
    <source>
        <dbReference type="PROSITE" id="PS51211"/>
    </source>
</evidence>
<dbReference type="Gene3D" id="1.25.10.20">
    <property type="entry name" value="Vitellinogen, superhelical"/>
    <property type="match status" value="1"/>
</dbReference>
<dbReference type="GO" id="GO:0050750">
    <property type="term" value="F:low-density lipoprotein particle receptor binding"/>
    <property type="evidence" value="ECO:0007669"/>
    <property type="project" value="TreeGrafter"/>
</dbReference>
<proteinExistence type="predicted"/>
<evidence type="ECO:0000256" key="1">
    <source>
        <dbReference type="ARBA" id="ARBA00004496"/>
    </source>
</evidence>
<evidence type="ECO:0000256" key="16">
    <source>
        <dbReference type="ARBA" id="ARBA00023180"/>
    </source>
</evidence>
<organism evidence="23 24">
    <name type="scientific">Scleropages formosus</name>
    <name type="common">Asian bonytongue</name>
    <name type="synonym">Osteoglossum formosum</name>
    <dbReference type="NCBI Taxonomy" id="113540"/>
    <lineage>
        <taxon>Eukaryota</taxon>
        <taxon>Metazoa</taxon>
        <taxon>Chordata</taxon>
        <taxon>Craniata</taxon>
        <taxon>Vertebrata</taxon>
        <taxon>Euteleostomi</taxon>
        <taxon>Actinopterygii</taxon>
        <taxon>Neopterygii</taxon>
        <taxon>Teleostei</taxon>
        <taxon>Osteoglossocephala</taxon>
        <taxon>Osteoglossomorpha</taxon>
        <taxon>Osteoglossiformes</taxon>
        <taxon>Osteoglossidae</taxon>
        <taxon>Scleropages</taxon>
    </lineage>
</organism>
<evidence type="ECO:0000256" key="10">
    <source>
        <dbReference type="ARBA" id="ARBA00022677"/>
    </source>
</evidence>
<keyword evidence="12" id="KW-0732">Signal</keyword>
<dbReference type="InterPro" id="IPR001747">
    <property type="entry name" value="Vitellogenin_N"/>
</dbReference>
<accession>A0A0P7V4E5</accession>
<evidence type="ECO:0000256" key="13">
    <source>
        <dbReference type="ARBA" id="ARBA00023055"/>
    </source>
</evidence>
<dbReference type="GO" id="GO:0005811">
    <property type="term" value="C:lipid droplet"/>
    <property type="evidence" value="ECO:0007669"/>
    <property type="project" value="UniProtKB-SubCell"/>
</dbReference>
<evidence type="ECO:0000256" key="19">
    <source>
        <dbReference type="PROSITE-ProRule" id="PRU00557"/>
    </source>
</evidence>
<keyword evidence="20" id="KW-0175">Coiled coil</keyword>
<comment type="caution">
    <text evidence="23">The sequence shown here is derived from an EMBL/GenBank/DDBJ whole genome shotgun (WGS) entry which is preliminary data.</text>
</comment>
<dbReference type="Pfam" id="PF01347">
    <property type="entry name" value="Vitellogenin_N"/>
    <property type="match status" value="1"/>
</dbReference>
<evidence type="ECO:0000256" key="14">
    <source>
        <dbReference type="ARBA" id="ARBA00023098"/>
    </source>
</evidence>
<dbReference type="GO" id="GO:0120020">
    <property type="term" value="F:cholesterol transfer activity"/>
    <property type="evidence" value="ECO:0007669"/>
    <property type="project" value="TreeGrafter"/>
</dbReference>
<dbReference type="GO" id="GO:0006642">
    <property type="term" value="P:triglyceride mobilization"/>
    <property type="evidence" value="ECO:0007669"/>
    <property type="project" value="TreeGrafter"/>
</dbReference>
<dbReference type="GO" id="GO:0034359">
    <property type="term" value="C:mature chylomicron"/>
    <property type="evidence" value="ECO:0007669"/>
    <property type="project" value="TreeGrafter"/>
</dbReference>
<keyword evidence="6" id="KW-0162">Chylomicron</keyword>
<keyword evidence="17" id="KW-0753">Steroid metabolism</keyword>
<dbReference type="FunFam" id="2.30.230.10:FF:000003">
    <property type="entry name" value="Apolipoprotein B"/>
    <property type="match status" value="1"/>
</dbReference>
<feature type="transmembrane region" description="Helical" evidence="21">
    <location>
        <begin position="7"/>
        <end position="33"/>
    </location>
</feature>
<evidence type="ECO:0000256" key="8">
    <source>
        <dbReference type="ARBA" id="ARBA00022548"/>
    </source>
</evidence>
<evidence type="ECO:0000256" key="6">
    <source>
        <dbReference type="ARBA" id="ARBA00022513"/>
    </source>
</evidence>
<keyword evidence="5" id="KW-0963">Cytoplasm</keyword>
<dbReference type="SUPFAM" id="SSF48431">
    <property type="entry name" value="Lipovitellin-phosvitin complex, superhelical domain"/>
    <property type="match status" value="1"/>
</dbReference>
<evidence type="ECO:0000256" key="9">
    <source>
        <dbReference type="ARBA" id="ARBA00022674"/>
    </source>
</evidence>
<dbReference type="GO" id="GO:0042953">
    <property type="term" value="P:lipoprotein transport"/>
    <property type="evidence" value="ECO:0007669"/>
    <property type="project" value="TreeGrafter"/>
</dbReference>
<keyword evidence="10" id="KW-0551">Lipid droplet</keyword>
<gene>
    <name evidence="23" type="ORF">Z043_104449</name>
</gene>
<dbReference type="GO" id="GO:0008201">
    <property type="term" value="F:heparin binding"/>
    <property type="evidence" value="ECO:0007669"/>
    <property type="project" value="UniProtKB-KW"/>
</dbReference>
<dbReference type="InterPro" id="IPR052418">
    <property type="entry name" value="Apolipoprotein_B"/>
</dbReference>
<dbReference type="GO" id="GO:0034361">
    <property type="term" value="C:very-low-density lipoprotein particle"/>
    <property type="evidence" value="ECO:0007669"/>
    <property type="project" value="UniProtKB-KW"/>
</dbReference>
<evidence type="ECO:0000256" key="7">
    <source>
        <dbReference type="ARBA" id="ARBA00022525"/>
    </source>
</evidence>
<dbReference type="Gene3D" id="2.30.230.10">
    <property type="entry name" value="Lipovitellin, beta-sheet shell regions, chain A"/>
    <property type="match status" value="1"/>
</dbReference>
<keyword evidence="21" id="KW-1133">Transmembrane helix</keyword>
<keyword evidence="14" id="KW-0443">Lipid metabolism</keyword>
<feature type="coiled-coil region" evidence="20">
    <location>
        <begin position="4083"/>
        <end position="4141"/>
    </location>
</feature>
<dbReference type="InterPro" id="IPR011030">
    <property type="entry name" value="Lipovitellin_superhlx_dom"/>
</dbReference>
<evidence type="ECO:0000256" key="2">
    <source>
        <dbReference type="ARBA" id="ARBA00004502"/>
    </source>
</evidence>
<keyword evidence="11" id="KW-0427">LDL</keyword>
<dbReference type="GO" id="GO:0042632">
    <property type="term" value="P:cholesterol homeostasis"/>
    <property type="evidence" value="ECO:0007669"/>
    <property type="project" value="TreeGrafter"/>
</dbReference>
<keyword evidence="21" id="KW-0812">Transmembrane</keyword>
<keyword evidence="16" id="KW-0325">Glycoprotein</keyword>
<evidence type="ECO:0000313" key="23">
    <source>
        <dbReference type="EMBL" id="KPP76224.1"/>
    </source>
</evidence>
<evidence type="ECO:0000256" key="11">
    <source>
        <dbReference type="ARBA" id="ARBA00022710"/>
    </source>
</evidence>
<protein>
    <submittedName>
        <fullName evidence="23">Apolipoprotein B-100-like</fullName>
    </submittedName>
</protein>
<evidence type="ECO:0000256" key="18">
    <source>
        <dbReference type="ARBA" id="ARBA00023313"/>
    </source>
</evidence>
<dbReference type="PROSITE" id="PS51211">
    <property type="entry name" value="VITELLOGENIN"/>
    <property type="match status" value="1"/>
</dbReference>
<keyword evidence="9" id="KW-0358">Heparin-binding</keyword>
<keyword evidence="18" id="KW-0850">VLDL</keyword>
<dbReference type="Pfam" id="PF09172">
    <property type="entry name" value="Vit_open_b-sht"/>
    <property type="match status" value="1"/>
</dbReference>
<keyword evidence="23" id="KW-0449">Lipoprotein</keyword>
<dbReference type="GO" id="GO:0030301">
    <property type="term" value="P:cholesterol transport"/>
    <property type="evidence" value="ECO:0007669"/>
    <property type="project" value="TreeGrafter"/>
</dbReference>